<proteinExistence type="predicted"/>
<comment type="caution">
    <text evidence="1">The sequence shown here is derived from an EMBL/GenBank/DDBJ whole genome shotgun (WGS) entry which is preliminary data.</text>
</comment>
<sequence>MGKNRKKLDEIEFLEQKESILQTCDKIDIFKKDINSSINEHSSDVISQIDLKRELLKNEFNELVDHHHQSLLKEFKNFESRFFDQIEPQIKEINTEQIRTYLSQSLDDKDIKSKNNYLSELKIKQFDELFIKLENFKSIKFIEKQKKINIFSIYGWIESKEKIYKLDTFNLVPFKPADNLDGRFGLYKFEELSTGELISTSHAEPSNLYIISPNKEEKTFKSSFNSEIIFLFKAENDAVVTISSDYRARIYQNGIVLRSFMYPKIKIKLADVFLKH</sequence>
<dbReference type="Proteomes" id="UP000276133">
    <property type="component" value="Unassembled WGS sequence"/>
</dbReference>
<protein>
    <submittedName>
        <fullName evidence="1">Uncharacterized protein</fullName>
    </submittedName>
</protein>
<gene>
    <name evidence="1" type="ORF">BpHYR1_000723</name>
</gene>
<keyword evidence="2" id="KW-1185">Reference proteome</keyword>
<dbReference type="AlphaFoldDB" id="A0A3M7PCH5"/>
<name>A0A3M7PCH5_BRAPC</name>
<accession>A0A3M7PCH5</accession>
<organism evidence="1 2">
    <name type="scientific">Brachionus plicatilis</name>
    <name type="common">Marine rotifer</name>
    <name type="synonym">Brachionus muelleri</name>
    <dbReference type="NCBI Taxonomy" id="10195"/>
    <lineage>
        <taxon>Eukaryota</taxon>
        <taxon>Metazoa</taxon>
        <taxon>Spiralia</taxon>
        <taxon>Gnathifera</taxon>
        <taxon>Rotifera</taxon>
        <taxon>Eurotatoria</taxon>
        <taxon>Monogononta</taxon>
        <taxon>Pseudotrocha</taxon>
        <taxon>Ploima</taxon>
        <taxon>Brachionidae</taxon>
        <taxon>Brachionus</taxon>
    </lineage>
</organism>
<evidence type="ECO:0000313" key="2">
    <source>
        <dbReference type="Proteomes" id="UP000276133"/>
    </source>
</evidence>
<reference evidence="1 2" key="1">
    <citation type="journal article" date="2018" name="Sci. Rep.">
        <title>Genomic signatures of local adaptation to the degree of environmental predictability in rotifers.</title>
        <authorList>
            <person name="Franch-Gras L."/>
            <person name="Hahn C."/>
            <person name="Garcia-Roger E.M."/>
            <person name="Carmona M.J."/>
            <person name="Serra M."/>
            <person name="Gomez A."/>
        </authorList>
    </citation>
    <scope>NUCLEOTIDE SEQUENCE [LARGE SCALE GENOMIC DNA]</scope>
    <source>
        <strain evidence="1">HYR1</strain>
    </source>
</reference>
<evidence type="ECO:0000313" key="1">
    <source>
        <dbReference type="EMBL" id="RMZ96748.1"/>
    </source>
</evidence>
<dbReference type="EMBL" id="REGN01011932">
    <property type="protein sequence ID" value="RMZ96748.1"/>
    <property type="molecule type" value="Genomic_DNA"/>
</dbReference>